<accession>A0AAV4PEK0</accession>
<name>A0AAV4PEK0_9ARAC</name>
<dbReference type="InterPro" id="IPR000859">
    <property type="entry name" value="CUB_dom"/>
</dbReference>
<dbReference type="Proteomes" id="UP001054837">
    <property type="component" value="Unassembled WGS sequence"/>
</dbReference>
<reference evidence="4 5" key="1">
    <citation type="submission" date="2021-06" db="EMBL/GenBank/DDBJ databases">
        <title>Caerostris darwini draft genome.</title>
        <authorList>
            <person name="Kono N."/>
            <person name="Arakawa K."/>
        </authorList>
    </citation>
    <scope>NUCLEOTIDE SEQUENCE [LARGE SCALE GENOMIC DNA]</scope>
</reference>
<keyword evidence="1" id="KW-1015">Disulfide bond</keyword>
<dbReference type="PANTHER" id="PTHR24255:SF31">
    <property type="entry name" value="CUBILIN-LIKE PROTEIN"/>
    <property type="match status" value="1"/>
</dbReference>
<sequence>MPIYSRFHPHPLTSGRPLDSIDSGIRDIRQIDTEESGPPSEPHLQHPGKMTLLRSALLLGLLAGCCWGSSDGDPEVTECELTTGRTLTVIKSAGFPARYGSNVDCKYTVRRRSRSVCSVTFLFNVMDLEQSPNCTKDYLLLSGEKMCGSKPIGFSRTISFSDNDQVTMSFHSDNETRGLGYMVTVVQQDCPLPTCDATFDQASFVMSSPNYPLPYDNGRTCTYTVHKSHPLVCRLLLKVVAFDVEEDPHCGSDFLNVGGDRLCGVMTEGQILDISFANTTMVLEFQSDHVTTRDGFQFNVHQELCDMSTEGPVFTSELYNSVVTETATDVNVSNTPISE</sequence>
<dbReference type="Pfam" id="PF00431">
    <property type="entry name" value="CUB"/>
    <property type="match status" value="2"/>
</dbReference>
<comment type="caution">
    <text evidence="2">Lacks conserved residue(s) required for the propagation of feature annotation.</text>
</comment>
<dbReference type="EMBL" id="BPLQ01002498">
    <property type="protein sequence ID" value="GIX93522.1"/>
    <property type="molecule type" value="Genomic_DNA"/>
</dbReference>
<dbReference type="CDD" id="cd00041">
    <property type="entry name" value="CUB"/>
    <property type="match status" value="2"/>
</dbReference>
<keyword evidence="5" id="KW-1185">Reference proteome</keyword>
<dbReference type="SUPFAM" id="SSF49854">
    <property type="entry name" value="Spermadhesin, CUB domain"/>
    <property type="match status" value="2"/>
</dbReference>
<dbReference type="AlphaFoldDB" id="A0AAV4PEK0"/>
<dbReference type="GO" id="GO:0005615">
    <property type="term" value="C:extracellular space"/>
    <property type="evidence" value="ECO:0007669"/>
    <property type="project" value="TreeGrafter"/>
</dbReference>
<evidence type="ECO:0000256" key="1">
    <source>
        <dbReference type="ARBA" id="ARBA00023157"/>
    </source>
</evidence>
<evidence type="ECO:0000259" key="3">
    <source>
        <dbReference type="PROSITE" id="PS01180"/>
    </source>
</evidence>
<feature type="domain" description="CUB" evidence="3">
    <location>
        <begin position="195"/>
        <end position="303"/>
    </location>
</feature>
<dbReference type="GO" id="GO:0004252">
    <property type="term" value="F:serine-type endopeptidase activity"/>
    <property type="evidence" value="ECO:0007669"/>
    <property type="project" value="TreeGrafter"/>
</dbReference>
<evidence type="ECO:0000256" key="2">
    <source>
        <dbReference type="PROSITE-ProRule" id="PRU00059"/>
    </source>
</evidence>
<proteinExistence type="predicted"/>
<organism evidence="4 5">
    <name type="scientific">Caerostris darwini</name>
    <dbReference type="NCBI Taxonomy" id="1538125"/>
    <lineage>
        <taxon>Eukaryota</taxon>
        <taxon>Metazoa</taxon>
        <taxon>Ecdysozoa</taxon>
        <taxon>Arthropoda</taxon>
        <taxon>Chelicerata</taxon>
        <taxon>Arachnida</taxon>
        <taxon>Araneae</taxon>
        <taxon>Araneomorphae</taxon>
        <taxon>Entelegynae</taxon>
        <taxon>Araneoidea</taxon>
        <taxon>Araneidae</taxon>
        <taxon>Caerostris</taxon>
    </lineage>
</organism>
<feature type="domain" description="CUB" evidence="3">
    <location>
        <begin position="79"/>
        <end position="188"/>
    </location>
</feature>
<dbReference type="SMART" id="SM00042">
    <property type="entry name" value="CUB"/>
    <property type="match status" value="2"/>
</dbReference>
<gene>
    <name evidence="4" type="primary">Cubn</name>
    <name evidence="4" type="ORF">CDAR_121681</name>
</gene>
<protein>
    <submittedName>
        <fullName evidence="4">Cubilin homolog</fullName>
    </submittedName>
</protein>
<dbReference type="Gene3D" id="2.60.120.290">
    <property type="entry name" value="Spermadhesin, CUB domain"/>
    <property type="match status" value="2"/>
</dbReference>
<dbReference type="InterPro" id="IPR035914">
    <property type="entry name" value="Sperma_CUB_dom_sf"/>
</dbReference>
<dbReference type="PANTHER" id="PTHR24255">
    <property type="entry name" value="COMPLEMENT COMPONENT 1, S SUBCOMPONENT-RELATED"/>
    <property type="match status" value="1"/>
</dbReference>
<evidence type="ECO:0000313" key="5">
    <source>
        <dbReference type="Proteomes" id="UP001054837"/>
    </source>
</evidence>
<dbReference type="PROSITE" id="PS01180">
    <property type="entry name" value="CUB"/>
    <property type="match status" value="2"/>
</dbReference>
<evidence type="ECO:0000313" key="4">
    <source>
        <dbReference type="EMBL" id="GIX93522.1"/>
    </source>
</evidence>
<comment type="caution">
    <text evidence="4">The sequence shown here is derived from an EMBL/GenBank/DDBJ whole genome shotgun (WGS) entry which is preliminary data.</text>
</comment>